<gene>
    <name evidence="1" type="ORF">NDU88_002663</name>
</gene>
<sequence length="114" mass="12608">MVPRLLNSSRLGIGEDMLCIQLGPALIRAEQARHGWGWKLLITASMFTKETCPWQPLAPNSFSAVRTRKVVDPKLAASQRGGRRGLKSEVVLWGQQLLLLVRGGGTGVHSERHR</sequence>
<evidence type="ECO:0000313" key="2">
    <source>
        <dbReference type="Proteomes" id="UP001066276"/>
    </source>
</evidence>
<accession>A0AAV7Q7C0</accession>
<name>A0AAV7Q7C0_PLEWA</name>
<keyword evidence="2" id="KW-1185">Reference proteome</keyword>
<comment type="caution">
    <text evidence="1">The sequence shown here is derived from an EMBL/GenBank/DDBJ whole genome shotgun (WGS) entry which is preliminary data.</text>
</comment>
<dbReference type="EMBL" id="JANPWB010000010">
    <property type="protein sequence ID" value="KAJ1136246.1"/>
    <property type="molecule type" value="Genomic_DNA"/>
</dbReference>
<dbReference type="Proteomes" id="UP001066276">
    <property type="component" value="Chromosome 6"/>
</dbReference>
<reference evidence="1" key="1">
    <citation type="journal article" date="2022" name="bioRxiv">
        <title>Sequencing and chromosome-scale assembly of the giantPleurodeles waltlgenome.</title>
        <authorList>
            <person name="Brown T."/>
            <person name="Elewa A."/>
            <person name="Iarovenko S."/>
            <person name="Subramanian E."/>
            <person name="Araus A.J."/>
            <person name="Petzold A."/>
            <person name="Susuki M."/>
            <person name="Suzuki K.-i.T."/>
            <person name="Hayashi T."/>
            <person name="Toyoda A."/>
            <person name="Oliveira C."/>
            <person name="Osipova E."/>
            <person name="Leigh N.D."/>
            <person name="Simon A."/>
            <person name="Yun M.H."/>
        </authorList>
    </citation>
    <scope>NUCLEOTIDE SEQUENCE</scope>
    <source>
        <strain evidence="1">20211129_DDA</strain>
        <tissue evidence="1">Liver</tissue>
    </source>
</reference>
<protein>
    <submittedName>
        <fullName evidence="1">Uncharacterized protein</fullName>
    </submittedName>
</protein>
<dbReference type="AlphaFoldDB" id="A0AAV7Q7C0"/>
<organism evidence="1 2">
    <name type="scientific">Pleurodeles waltl</name>
    <name type="common">Iberian ribbed newt</name>
    <dbReference type="NCBI Taxonomy" id="8319"/>
    <lineage>
        <taxon>Eukaryota</taxon>
        <taxon>Metazoa</taxon>
        <taxon>Chordata</taxon>
        <taxon>Craniata</taxon>
        <taxon>Vertebrata</taxon>
        <taxon>Euteleostomi</taxon>
        <taxon>Amphibia</taxon>
        <taxon>Batrachia</taxon>
        <taxon>Caudata</taxon>
        <taxon>Salamandroidea</taxon>
        <taxon>Salamandridae</taxon>
        <taxon>Pleurodelinae</taxon>
        <taxon>Pleurodeles</taxon>
    </lineage>
</organism>
<proteinExistence type="predicted"/>
<evidence type="ECO:0000313" key="1">
    <source>
        <dbReference type="EMBL" id="KAJ1136246.1"/>
    </source>
</evidence>